<dbReference type="EMBL" id="FWWU01000009">
    <property type="protein sequence ID" value="SMB92488.1"/>
    <property type="molecule type" value="Genomic_DNA"/>
</dbReference>
<keyword evidence="13" id="KW-1185">Reference proteome</keyword>
<dbReference type="PANTHER" id="PTHR10091">
    <property type="entry name" value="ALDOSE-1-EPIMERASE"/>
    <property type="match status" value="1"/>
</dbReference>
<dbReference type="GO" id="GO:0033499">
    <property type="term" value="P:galactose catabolic process via UDP-galactose, Leloir pathway"/>
    <property type="evidence" value="ECO:0007669"/>
    <property type="project" value="TreeGrafter"/>
</dbReference>
<accession>A0A1W1VGK5</accession>
<dbReference type="InterPro" id="IPR011013">
    <property type="entry name" value="Gal_mutarotase_sf_dom"/>
</dbReference>
<evidence type="ECO:0000256" key="3">
    <source>
        <dbReference type="ARBA" id="ARBA00006206"/>
    </source>
</evidence>
<organism evidence="12 13">
    <name type="scientific">Deinococcus hopiensis KR-140</name>
    <dbReference type="NCBI Taxonomy" id="695939"/>
    <lineage>
        <taxon>Bacteria</taxon>
        <taxon>Thermotogati</taxon>
        <taxon>Deinococcota</taxon>
        <taxon>Deinococci</taxon>
        <taxon>Deinococcales</taxon>
        <taxon>Deinococcaceae</taxon>
        <taxon>Deinococcus</taxon>
    </lineage>
</organism>
<keyword evidence="6 8" id="KW-0413">Isomerase</keyword>
<evidence type="ECO:0000256" key="4">
    <source>
        <dbReference type="ARBA" id="ARBA00013185"/>
    </source>
</evidence>
<proteinExistence type="inferred from homology"/>
<dbReference type="OrthoDB" id="9779408at2"/>
<dbReference type="Pfam" id="PF01263">
    <property type="entry name" value="Aldose_epim"/>
    <property type="match status" value="1"/>
</dbReference>
<evidence type="ECO:0000256" key="11">
    <source>
        <dbReference type="PIRSR" id="PIRSR005096-3"/>
    </source>
</evidence>
<feature type="binding site" evidence="10">
    <location>
        <position position="261"/>
    </location>
    <ligand>
        <name>beta-D-galactose</name>
        <dbReference type="ChEBI" id="CHEBI:27667"/>
    </ligand>
</feature>
<dbReference type="RefSeq" id="WP_084049027.1">
    <property type="nucleotide sequence ID" value="NZ_FWWU01000009.1"/>
</dbReference>
<dbReference type="AlphaFoldDB" id="A0A1W1VGK5"/>
<dbReference type="UniPathway" id="UPA00242"/>
<feature type="active site" description="Proton acceptor" evidence="9">
    <location>
        <position position="324"/>
    </location>
</feature>
<dbReference type="PIRSF" id="PIRSF005096">
    <property type="entry name" value="GALM"/>
    <property type="match status" value="1"/>
</dbReference>
<dbReference type="InterPro" id="IPR008183">
    <property type="entry name" value="Aldose_1/G6P_1-epimerase"/>
</dbReference>
<dbReference type="NCBIfam" id="NF008277">
    <property type="entry name" value="PRK11055.1"/>
    <property type="match status" value="1"/>
</dbReference>
<reference evidence="12 13" key="1">
    <citation type="submission" date="2017-04" db="EMBL/GenBank/DDBJ databases">
        <authorList>
            <person name="Afonso C.L."/>
            <person name="Miller P.J."/>
            <person name="Scott M.A."/>
            <person name="Spackman E."/>
            <person name="Goraichik I."/>
            <person name="Dimitrov K.M."/>
            <person name="Suarez D.L."/>
            <person name="Swayne D.E."/>
        </authorList>
    </citation>
    <scope>NUCLEOTIDE SEQUENCE [LARGE SCALE GENOMIC DNA]</scope>
    <source>
        <strain evidence="12 13">KR-140</strain>
    </source>
</reference>
<dbReference type="Gene3D" id="2.70.98.10">
    <property type="match status" value="1"/>
</dbReference>
<dbReference type="GO" id="GO:0005737">
    <property type="term" value="C:cytoplasm"/>
    <property type="evidence" value="ECO:0007669"/>
    <property type="project" value="TreeGrafter"/>
</dbReference>
<feature type="binding site" evidence="11">
    <location>
        <begin position="190"/>
        <end position="192"/>
    </location>
    <ligand>
        <name>beta-D-galactose</name>
        <dbReference type="ChEBI" id="CHEBI:27667"/>
    </ligand>
</feature>
<feature type="active site" description="Proton donor" evidence="9">
    <location>
        <position position="190"/>
    </location>
</feature>
<dbReference type="CDD" id="cd09019">
    <property type="entry name" value="galactose_mutarotase_like"/>
    <property type="match status" value="1"/>
</dbReference>
<name>A0A1W1VGK5_9DEIO</name>
<dbReference type="InterPro" id="IPR015443">
    <property type="entry name" value="Aldose_1-epimerase"/>
</dbReference>
<evidence type="ECO:0000256" key="1">
    <source>
        <dbReference type="ARBA" id="ARBA00001614"/>
    </source>
</evidence>
<dbReference type="InterPro" id="IPR018052">
    <property type="entry name" value="Ald1_epimerase_CS"/>
</dbReference>
<evidence type="ECO:0000256" key="7">
    <source>
        <dbReference type="ARBA" id="ARBA00023277"/>
    </source>
</evidence>
<dbReference type="EC" id="5.1.3.3" evidence="4 8"/>
<evidence type="ECO:0000256" key="2">
    <source>
        <dbReference type="ARBA" id="ARBA00005028"/>
    </source>
</evidence>
<sequence length="360" mass="38641">MNVSTPGESHPPVTVQPWGNAPDGQPLFLYTLAGAGGLRAALTNFGAILVSLHAPDRAGVPADVVLGHDRAEPYFDPATSPYFGATIGRYGNRIRGGRFTLDGQVHQLALNNGPNALHGGPTGFHARVWEGRILGGPVPAVEFSYLSADGEEGYPGNVAARVTYTLTQDALVIDYAASTDAPTVLNLTNHTYWNLAGGERDVLDHELTLHADQITAVDETLIPTGELRPVAGTPLDFRTGRRIGERVNDEDEQLRFAGGYDHNFVLRGSGLRTVGELFDPTSGRVLTVQTTEPGVQFYSGNFLDGSIAGKGGQVYGHRWAACLETQHFPDSPGHPDFPNVVLRPGETFTSRTVYRCSVRA</sequence>
<dbReference type="GO" id="GO:0030246">
    <property type="term" value="F:carbohydrate binding"/>
    <property type="evidence" value="ECO:0007669"/>
    <property type="project" value="InterPro"/>
</dbReference>
<evidence type="ECO:0000256" key="8">
    <source>
        <dbReference type="PIRNR" id="PIRNR005096"/>
    </source>
</evidence>
<evidence type="ECO:0000313" key="13">
    <source>
        <dbReference type="Proteomes" id="UP000192582"/>
    </source>
</evidence>
<comment type="similarity">
    <text evidence="3 8">Belongs to the aldose epimerase family.</text>
</comment>
<evidence type="ECO:0000256" key="9">
    <source>
        <dbReference type="PIRSR" id="PIRSR005096-1"/>
    </source>
</evidence>
<dbReference type="PROSITE" id="PS00545">
    <property type="entry name" value="ALDOSE_1_EPIMERASE"/>
    <property type="match status" value="1"/>
</dbReference>
<dbReference type="SUPFAM" id="SSF74650">
    <property type="entry name" value="Galactose mutarotase-like"/>
    <property type="match status" value="1"/>
</dbReference>
<dbReference type="GO" id="GO:0004034">
    <property type="term" value="F:aldose 1-epimerase activity"/>
    <property type="evidence" value="ECO:0007669"/>
    <property type="project" value="UniProtKB-EC"/>
</dbReference>
<dbReference type="PANTHER" id="PTHR10091:SF0">
    <property type="entry name" value="GALACTOSE MUTAROTASE"/>
    <property type="match status" value="1"/>
</dbReference>
<evidence type="ECO:0000313" key="12">
    <source>
        <dbReference type="EMBL" id="SMB92488.1"/>
    </source>
</evidence>
<dbReference type="Proteomes" id="UP000192582">
    <property type="component" value="Unassembled WGS sequence"/>
</dbReference>
<keyword evidence="7 8" id="KW-0119">Carbohydrate metabolism</keyword>
<dbReference type="STRING" id="695939.SAMN00790413_01590"/>
<comment type="pathway">
    <text evidence="2 8">Carbohydrate metabolism; hexose metabolism.</text>
</comment>
<dbReference type="InterPro" id="IPR014718">
    <property type="entry name" value="GH-type_carb-bd"/>
</dbReference>
<dbReference type="GO" id="GO:0006006">
    <property type="term" value="P:glucose metabolic process"/>
    <property type="evidence" value="ECO:0007669"/>
    <property type="project" value="TreeGrafter"/>
</dbReference>
<evidence type="ECO:0000256" key="5">
    <source>
        <dbReference type="ARBA" id="ARBA00014165"/>
    </source>
</evidence>
<dbReference type="InterPro" id="IPR047215">
    <property type="entry name" value="Galactose_mutarotase-like"/>
</dbReference>
<evidence type="ECO:0000256" key="6">
    <source>
        <dbReference type="ARBA" id="ARBA00023235"/>
    </source>
</evidence>
<evidence type="ECO:0000256" key="10">
    <source>
        <dbReference type="PIRSR" id="PIRSR005096-2"/>
    </source>
</evidence>
<gene>
    <name evidence="12" type="ORF">SAMN00790413_01590</name>
</gene>
<feature type="binding site" evidence="11">
    <location>
        <begin position="92"/>
        <end position="93"/>
    </location>
    <ligand>
        <name>beta-D-galactose</name>
        <dbReference type="ChEBI" id="CHEBI:27667"/>
    </ligand>
</feature>
<comment type="catalytic activity">
    <reaction evidence="1 8">
        <text>alpha-D-glucose = beta-D-glucose</text>
        <dbReference type="Rhea" id="RHEA:10264"/>
        <dbReference type="ChEBI" id="CHEBI:15903"/>
        <dbReference type="ChEBI" id="CHEBI:17925"/>
        <dbReference type="EC" id="5.1.3.3"/>
    </reaction>
</comment>
<protein>
    <recommendedName>
        <fullName evidence="5 8">Aldose 1-epimerase</fullName>
        <ecNumber evidence="4 8">5.1.3.3</ecNumber>
    </recommendedName>
</protein>